<feature type="domain" description="Peptidase M24" evidence="1">
    <location>
        <begin position="147"/>
        <end position="350"/>
    </location>
</feature>
<evidence type="ECO:0000259" key="2">
    <source>
        <dbReference type="Pfam" id="PF01321"/>
    </source>
</evidence>
<dbReference type="CDD" id="cd01092">
    <property type="entry name" value="APP-like"/>
    <property type="match status" value="1"/>
</dbReference>
<evidence type="ECO:0000313" key="4">
    <source>
        <dbReference type="Proteomes" id="UP000063964"/>
    </source>
</evidence>
<dbReference type="InterPro" id="IPR050659">
    <property type="entry name" value="Peptidase_M24B"/>
</dbReference>
<dbReference type="InterPro" id="IPR000587">
    <property type="entry name" value="Creatinase_N"/>
</dbReference>
<organism evidence="3 4">
    <name type="scientific">Desulfomicrobium orale DSM 12838</name>
    <dbReference type="NCBI Taxonomy" id="888061"/>
    <lineage>
        <taxon>Bacteria</taxon>
        <taxon>Pseudomonadati</taxon>
        <taxon>Thermodesulfobacteriota</taxon>
        <taxon>Desulfovibrionia</taxon>
        <taxon>Desulfovibrionales</taxon>
        <taxon>Desulfomicrobiaceae</taxon>
        <taxon>Desulfomicrobium</taxon>
    </lineage>
</organism>
<dbReference type="InterPro" id="IPR000994">
    <property type="entry name" value="Pept_M24"/>
</dbReference>
<dbReference type="Pfam" id="PF00557">
    <property type="entry name" value="Peptidase_M24"/>
    <property type="match status" value="1"/>
</dbReference>
<dbReference type="RefSeq" id="WP_066601688.1">
    <property type="nucleotide sequence ID" value="NZ_CP014230.1"/>
</dbReference>
<proteinExistence type="predicted"/>
<dbReference type="InterPro" id="IPR036005">
    <property type="entry name" value="Creatinase/aminopeptidase-like"/>
</dbReference>
<dbReference type="GO" id="GO:0008235">
    <property type="term" value="F:metalloexopeptidase activity"/>
    <property type="evidence" value="ECO:0007669"/>
    <property type="project" value="UniProtKB-ARBA"/>
</dbReference>
<dbReference type="Gene3D" id="3.40.350.10">
    <property type="entry name" value="Creatinase/prolidase N-terminal domain"/>
    <property type="match status" value="1"/>
</dbReference>
<dbReference type="InterPro" id="IPR001714">
    <property type="entry name" value="Pept_M24_MAP"/>
</dbReference>
<dbReference type="Proteomes" id="UP000063964">
    <property type="component" value="Chromosome"/>
</dbReference>
<dbReference type="SUPFAM" id="SSF55920">
    <property type="entry name" value="Creatinase/aminopeptidase"/>
    <property type="match status" value="1"/>
</dbReference>
<dbReference type="EMBL" id="CP014230">
    <property type="protein sequence ID" value="AMD91718.1"/>
    <property type="molecule type" value="Genomic_DNA"/>
</dbReference>
<dbReference type="PANTHER" id="PTHR46112">
    <property type="entry name" value="AMINOPEPTIDASE"/>
    <property type="match status" value="1"/>
</dbReference>
<accession>A0A0X8JN07</accession>
<gene>
    <name evidence="3" type="ORF">AXF15_00360</name>
</gene>
<evidence type="ECO:0000259" key="1">
    <source>
        <dbReference type="Pfam" id="PF00557"/>
    </source>
</evidence>
<dbReference type="PANTHER" id="PTHR46112:SF8">
    <property type="entry name" value="CYTOPLASMIC PEPTIDASE PEPQ-RELATED"/>
    <property type="match status" value="1"/>
</dbReference>
<dbReference type="InterPro" id="IPR029149">
    <property type="entry name" value="Creatin/AminoP/Spt16_N"/>
</dbReference>
<dbReference type="GO" id="GO:0004177">
    <property type="term" value="F:aminopeptidase activity"/>
    <property type="evidence" value="ECO:0007669"/>
    <property type="project" value="UniProtKB-ARBA"/>
</dbReference>
<dbReference type="STRING" id="888061.AXF15_00360"/>
<dbReference type="Pfam" id="PF01321">
    <property type="entry name" value="Creatinase_N"/>
    <property type="match status" value="1"/>
</dbReference>
<dbReference type="OrthoDB" id="9806388at2"/>
<keyword evidence="4" id="KW-1185">Reference proteome</keyword>
<dbReference type="PRINTS" id="PR00599">
    <property type="entry name" value="MAPEPTIDASE"/>
</dbReference>
<dbReference type="SUPFAM" id="SSF53092">
    <property type="entry name" value="Creatinase/prolidase N-terminal domain"/>
    <property type="match status" value="1"/>
</dbReference>
<sequence length="356" mass="40004">MNQHTCTRRLEALKELMVQQDMTDLLVTHPANRFYLSGFELHDGQCNESSGCLLVRTDGPDWLLTDARFTEEARRHWSEEHVHVYGAPRLEKIAGFLKKLGAKQLWVETQAMCAEMYLGLEKELDLYPAPKLVEELRMVKDAAELTALRESCRLNHSVYAVLERSVAPGMTERDVAWLLEQEFRQNRAEALSFAPIVGFGPNAALPHATPGQTRLEPETPVLIDMGGRLNGYCSDQTRTWWIGENPSDEFRRTLDLVQEAQSRAIARIEPGATTAELHATAREYFAQHGAAEHFTHSLGHGIGLETHEGPGVGPIRPIVLKPGMVITVEPGLYYPRWGGVRWEHMVAVTENGHEVL</sequence>
<dbReference type="KEGG" id="doa:AXF15_00360"/>
<protein>
    <submittedName>
        <fullName evidence="3">Peptidase M24</fullName>
    </submittedName>
</protein>
<reference evidence="4" key="1">
    <citation type="submission" date="2016-02" db="EMBL/GenBank/DDBJ databases">
        <authorList>
            <person name="Holder M.E."/>
            <person name="Ajami N.J."/>
            <person name="Petrosino J.F."/>
        </authorList>
    </citation>
    <scope>NUCLEOTIDE SEQUENCE [LARGE SCALE GENOMIC DNA]</scope>
    <source>
        <strain evidence="4">DSM 12838</strain>
    </source>
</reference>
<feature type="domain" description="Creatinase N-terminal" evidence="2">
    <location>
        <begin position="9"/>
        <end position="139"/>
    </location>
</feature>
<name>A0A0X8JN07_9BACT</name>
<evidence type="ECO:0000313" key="3">
    <source>
        <dbReference type="EMBL" id="AMD91718.1"/>
    </source>
</evidence>
<dbReference type="AlphaFoldDB" id="A0A0X8JN07"/>
<dbReference type="Gene3D" id="3.90.230.10">
    <property type="entry name" value="Creatinase/methionine aminopeptidase superfamily"/>
    <property type="match status" value="1"/>
</dbReference>